<dbReference type="SUPFAM" id="SSF50199">
    <property type="entry name" value="Staphylococcal nuclease"/>
    <property type="match status" value="1"/>
</dbReference>
<keyword evidence="3" id="KW-0378">Hydrolase</keyword>
<evidence type="ECO:0000313" key="6">
    <source>
        <dbReference type="Proteomes" id="UP001269144"/>
    </source>
</evidence>
<dbReference type="PROSITE" id="PS50830">
    <property type="entry name" value="TNASE_3"/>
    <property type="match status" value="1"/>
</dbReference>
<comment type="caution">
    <text evidence="5">The sequence shown here is derived from an EMBL/GenBank/DDBJ whole genome shotgun (WGS) entry which is preliminary data.</text>
</comment>
<dbReference type="SMART" id="SM00318">
    <property type="entry name" value="SNc"/>
    <property type="match status" value="1"/>
</dbReference>
<name>A0ABU2HS45_9RHOB</name>
<organism evidence="5 6">
    <name type="scientific">Paracoccus aurantius</name>
    <dbReference type="NCBI Taxonomy" id="3073814"/>
    <lineage>
        <taxon>Bacteria</taxon>
        <taxon>Pseudomonadati</taxon>
        <taxon>Pseudomonadota</taxon>
        <taxon>Alphaproteobacteria</taxon>
        <taxon>Rhodobacterales</taxon>
        <taxon>Paracoccaceae</taxon>
        <taxon>Paracoccus</taxon>
    </lineage>
</organism>
<dbReference type="Pfam" id="PF00565">
    <property type="entry name" value="SNase"/>
    <property type="match status" value="1"/>
</dbReference>
<dbReference type="PANTHER" id="PTHR12302">
    <property type="entry name" value="EBNA2 BINDING PROTEIN P100"/>
    <property type="match status" value="1"/>
</dbReference>
<dbReference type="Gene3D" id="2.40.50.90">
    <property type="match status" value="1"/>
</dbReference>
<evidence type="ECO:0000256" key="3">
    <source>
        <dbReference type="ARBA" id="ARBA00022801"/>
    </source>
</evidence>
<keyword evidence="2" id="KW-0255">Endonuclease</keyword>
<dbReference type="Proteomes" id="UP001269144">
    <property type="component" value="Unassembled WGS sequence"/>
</dbReference>
<keyword evidence="6" id="KW-1185">Reference proteome</keyword>
<evidence type="ECO:0000256" key="1">
    <source>
        <dbReference type="ARBA" id="ARBA00022722"/>
    </source>
</evidence>
<keyword evidence="1" id="KW-0540">Nuclease</keyword>
<dbReference type="InterPro" id="IPR016071">
    <property type="entry name" value="Staphylococal_nuclease_OB-fold"/>
</dbReference>
<evidence type="ECO:0000313" key="5">
    <source>
        <dbReference type="EMBL" id="MDS9467119.1"/>
    </source>
</evidence>
<feature type="domain" description="TNase-like" evidence="4">
    <location>
        <begin position="69"/>
        <end position="187"/>
    </location>
</feature>
<reference evidence="6" key="1">
    <citation type="submission" date="2023-07" db="EMBL/GenBank/DDBJ databases">
        <title>Paracoccus sp. MBLB3053 whole genome sequence.</title>
        <authorList>
            <person name="Hwang C.Y."/>
            <person name="Cho E.-S."/>
            <person name="Seo M.-J."/>
        </authorList>
    </citation>
    <scope>NUCLEOTIDE SEQUENCE [LARGE SCALE GENOMIC DNA]</scope>
    <source>
        <strain evidence="6">MBLB3053</strain>
    </source>
</reference>
<dbReference type="RefSeq" id="WP_311159303.1">
    <property type="nucleotide sequence ID" value="NZ_JAVQLW010000001.1"/>
</dbReference>
<evidence type="ECO:0000256" key="2">
    <source>
        <dbReference type="ARBA" id="ARBA00022759"/>
    </source>
</evidence>
<protein>
    <submittedName>
        <fullName evidence="5">Thermonuclease family protein</fullName>
    </submittedName>
</protein>
<evidence type="ECO:0000259" key="4">
    <source>
        <dbReference type="PROSITE" id="PS50830"/>
    </source>
</evidence>
<dbReference type="EMBL" id="JAVQLW010000001">
    <property type="protein sequence ID" value="MDS9467119.1"/>
    <property type="molecule type" value="Genomic_DNA"/>
</dbReference>
<dbReference type="PANTHER" id="PTHR12302:SF3">
    <property type="entry name" value="SERINE_THREONINE-PROTEIN KINASE 31"/>
    <property type="match status" value="1"/>
</dbReference>
<gene>
    <name evidence="5" type="ORF">RGQ15_05960</name>
</gene>
<sequence>MEITALIVLAAFAAVLMFWRLSRSRMRQELEDEMARAYPEKREKSSVRTDTKTVEPVPTRKVLQGSAYVVDGDTITIKKTQIRLFGIDAAELDHPYGKKAKWALTSLCKGHSVRAEVTEQDTHGRTVARCYLPDGRDLSAEMVKLGLAIDWPKFSGGQYRTLETADARKKLWLADARQKGRLDVWERFEAKQGMRKSET</sequence>
<proteinExistence type="predicted"/>
<accession>A0ABU2HS45</accession>
<dbReference type="InterPro" id="IPR035437">
    <property type="entry name" value="SNase_OB-fold_sf"/>
</dbReference>